<dbReference type="Pfam" id="PF14365">
    <property type="entry name" value="Neprosin_AP"/>
    <property type="match status" value="1"/>
</dbReference>
<feature type="region of interest" description="Disordered" evidence="1">
    <location>
        <begin position="78"/>
        <end position="99"/>
    </location>
</feature>
<feature type="compositionally biased region" description="Basic residues" evidence="1">
    <location>
        <begin position="82"/>
        <end position="92"/>
    </location>
</feature>
<evidence type="ECO:0000259" key="3">
    <source>
        <dbReference type="PROSITE" id="PS52045"/>
    </source>
</evidence>
<dbReference type="PROSITE" id="PS52045">
    <property type="entry name" value="NEPROSIN_PEP_CD"/>
    <property type="match status" value="1"/>
</dbReference>
<keyword evidence="5" id="KW-1185">Reference proteome</keyword>
<dbReference type="PANTHER" id="PTHR31589">
    <property type="entry name" value="PROTEIN, PUTATIVE (DUF239)-RELATED-RELATED"/>
    <property type="match status" value="1"/>
</dbReference>
<dbReference type="InterPro" id="IPR004314">
    <property type="entry name" value="Neprosin"/>
</dbReference>
<dbReference type="PANTHER" id="PTHR31589:SF219">
    <property type="entry name" value="OS06G0144400 PROTEIN"/>
    <property type="match status" value="1"/>
</dbReference>
<organism evidence="4 5">
    <name type="scientific">Urochloa decumbens</name>
    <dbReference type="NCBI Taxonomy" id="240449"/>
    <lineage>
        <taxon>Eukaryota</taxon>
        <taxon>Viridiplantae</taxon>
        <taxon>Streptophyta</taxon>
        <taxon>Embryophyta</taxon>
        <taxon>Tracheophyta</taxon>
        <taxon>Spermatophyta</taxon>
        <taxon>Magnoliopsida</taxon>
        <taxon>Liliopsida</taxon>
        <taxon>Poales</taxon>
        <taxon>Poaceae</taxon>
        <taxon>PACMAD clade</taxon>
        <taxon>Panicoideae</taxon>
        <taxon>Panicodae</taxon>
        <taxon>Paniceae</taxon>
        <taxon>Melinidinae</taxon>
        <taxon>Urochloa</taxon>
    </lineage>
</organism>
<dbReference type="InterPro" id="IPR053168">
    <property type="entry name" value="Glutamic_endopeptidase"/>
</dbReference>
<sequence length="420" mass="45255">MVEPSATLGCGCLLKAAFAVLLVAAAVRASPLVYKTIQSDDGDVIDCVDVYQQPALKLASPAGKRGIQAAPERSASASVLKPHQHQTWRKHGSCPAGTVPIRRESSRANPEVAELVRRSSPFGRPGSADRFNQFGRHAGSLFNQSDMAAPPGGQVEVAASYATNGPYLGARADVPYWKVDVHPNEFSMNYILVGHTLDTNYRPMPGAKPPTDLTNQIAVGLVAWPSLFGDSLSRLFVYYTTDGGARVNCFNLDCGGFHLVDTTPFALGAAWSNFDSQVGGDRNAVTFRIYRDPAGENWWVSVMDKDIGYYPETKFNTRFPEAVYVEMGGRVLDSRPGGKHTTTPMGSGVFSCAGTRFAATIMEYFGIASDGTIFLDQADRTITTTPSCYGARSIGFSTKRSGYYVSYGGPGGIYCDQPDQ</sequence>
<dbReference type="InterPro" id="IPR025521">
    <property type="entry name" value="Neprosin_propep"/>
</dbReference>
<name>A0ABC9E5E9_9POAL</name>
<reference evidence="5" key="1">
    <citation type="submission" date="2024-06" db="EMBL/GenBank/DDBJ databases">
        <authorList>
            <person name="Ryan C."/>
        </authorList>
    </citation>
    <scope>NUCLEOTIDE SEQUENCE [LARGE SCALE GENOMIC DNA]</scope>
</reference>
<dbReference type="EMBL" id="OZ075146">
    <property type="protein sequence ID" value="CAL5050913.1"/>
    <property type="molecule type" value="Genomic_DNA"/>
</dbReference>
<protein>
    <recommendedName>
        <fullName evidence="3">Neprosin PEP catalytic domain-containing protein</fullName>
    </recommendedName>
</protein>
<feature type="chain" id="PRO_5044744871" description="Neprosin PEP catalytic domain-containing protein" evidence="2">
    <location>
        <begin position="30"/>
        <end position="420"/>
    </location>
</feature>
<evidence type="ECO:0000313" key="5">
    <source>
        <dbReference type="Proteomes" id="UP001497457"/>
    </source>
</evidence>
<evidence type="ECO:0000256" key="1">
    <source>
        <dbReference type="SAM" id="MobiDB-lite"/>
    </source>
</evidence>
<feature type="domain" description="Neprosin PEP catalytic" evidence="3">
    <location>
        <begin position="148"/>
        <end position="416"/>
    </location>
</feature>
<evidence type="ECO:0000313" key="4">
    <source>
        <dbReference type="EMBL" id="CAL5050913.1"/>
    </source>
</evidence>
<reference evidence="4 5" key="2">
    <citation type="submission" date="2024-10" db="EMBL/GenBank/DDBJ databases">
        <authorList>
            <person name="Ryan C."/>
        </authorList>
    </citation>
    <scope>NUCLEOTIDE SEQUENCE [LARGE SCALE GENOMIC DNA]</scope>
</reference>
<proteinExistence type="predicted"/>
<evidence type="ECO:0000256" key="2">
    <source>
        <dbReference type="SAM" id="SignalP"/>
    </source>
</evidence>
<gene>
    <name evidence="4" type="ORF">URODEC1_LOCUS91823</name>
</gene>
<feature type="signal peptide" evidence="2">
    <location>
        <begin position="1"/>
        <end position="29"/>
    </location>
</feature>
<dbReference type="AlphaFoldDB" id="A0ABC9E5E9"/>
<dbReference type="Pfam" id="PF03080">
    <property type="entry name" value="Neprosin"/>
    <property type="match status" value="1"/>
</dbReference>
<dbReference type="Proteomes" id="UP001497457">
    <property type="component" value="Chromosome 36b"/>
</dbReference>
<accession>A0ABC9E5E9</accession>
<keyword evidence="2" id="KW-0732">Signal</keyword>